<dbReference type="InterPro" id="IPR014914">
    <property type="entry name" value="RES_dom"/>
</dbReference>
<evidence type="ECO:0000313" key="2">
    <source>
        <dbReference type="EMBL" id="MCT2401822.1"/>
    </source>
</evidence>
<protein>
    <submittedName>
        <fullName evidence="2">RES domain-containing protein</fullName>
    </submittedName>
</protein>
<dbReference type="EMBL" id="JANZXA010000021">
    <property type="protein sequence ID" value="MCT2401822.1"/>
    <property type="molecule type" value="Genomic_DNA"/>
</dbReference>
<proteinExistence type="predicted"/>
<dbReference type="Pfam" id="PF08808">
    <property type="entry name" value="RES"/>
    <property type="match status" value="1"/>
</dbReference>
<gene>
    <name evidence="2" type="ORF">NZK81_19920</name>
</gene>
<comment type="caution">
    <text evidence="2">The sequence shown here is derived from an EMBL/GenBank/DDBJ whole genome shotgun (WGS) entry which is preliminary data.</text>
</comment>
<dbReference type="RefSeq" id="WP_260047797.1">
    <property type="nucleotide sequence ID" value="NZ_JANZXA010000021.1"/>
</dbReference>
<dbReference type="Proteomes" id="UP001165583">
    <property type="component" value="Unassembled WGS sequence"/>
</dbReference>
<evidence type="ECO:0000313" key="3">
    <source>
        <dbReference type="Proteomes" id="UP001165583"/>
    </source>
</evidence>
<accession>A0ABT2IAG3</accession>
<name>A0ABT2IAG3_9SPHN</name>
<evidence type="ECO:0000259" key="1">
    <source>
        <dbReference type="SMART" id="SM00953"/>
    </source>
</evidence>
<keyword evidence="3" id="KW-1185">Reference proteome</keyword>
<feature type="domain" description="RES" evidence="1">
    <location>
        <begin position="24"/>
        <end position="160"/>
    </location>
</feature>
<reference evidence="2" key="1">
    <citation type="submission" date="2022-09" db="EMBL/GenBank/DDBJ databases">
        <title>Novosphingobium sp. Nov., a polycyclic aromatic hydrocarbon-degrading bacterium isolated form mangrove sediments in HongKong.</title>
        <authorList>
            <person name="Hu Z."/>
        </authorList>
    </citation>
    <scope>NUCLEOTIDE SEQUENCE</scope>
    <source>
        <strain evidence="2">HK4-1</strain>
    </source>
</reference>
<dbReference type="SMART" id="SM00953">
    <property type="entry name" value="RES"/>
    <property type="match status" value="1"/>
</dbReference>
<sequence>MKIVSLGPDDVFYRYLTPKWAFVPLSGAGAASEGGRFNRVGMEALYLSRAPQTALEEYRQDSSLVPPATLASYMVSLGSVVDLSQGFDPEHWTGDWAQWDCPWRKIARIDRALPPSWLLADRVITEGHKGILFPSIRHPGGTNLVIFHSNLTAADRLQVHDPDGRLPKDQSSWLN</sequence>
<organism evidence="2 3">
    <name type="scientific">Novosphingobium mangrovi</name>
    <name type="common">ex Huang et al. 2023</name>
    <dbReference type="NCBI Taxonomy" id="2976432"/>
    <lineage>
        <taxon>Bacteria</taxon>
        <taxon>Pseudomonadati</taxon>
        <taxon>Pseudomonadota</taxon>
        <taxon>Alphaproteobacteria</taxon>
        <taxon>Sphingomonadales</taxon>
        <taxon>Sphingomonadaceae</taxon>
        <taxon>Novosphingobium</taxon>
    </lineage>
</organism>